<organism evidence="18 19">
    <name type="scientific">Schaalia odontolytica</name>
    <dbReference type="NCBI Taxonomy" id="1660"/>
    <lineage>
        <taxon>Bacteria</taxon>
        <taxon>Bacillati</taxon>
        <taxon>Actinomycetota</taxon>
        <taxon>Actinomycetes</taxon>
        <taxon>Actinomycetales</taxon>
        <taxon>Actinomycetaceae</taxon>
        <taxon>Schaalia</taxon>
    </lineage>
</organism>
<keyword evidence="12" id="KW-0012">Acyltransferase</keyword>
<comment type="similarity">
    <text evidence="2">In the C-terminal section; belongs to the transferase hexapeptide repeat family.</text>
</comment>
<dbReference type="OrthoDB" id="9775031at2"/>
<keyword evidence="10" id="KW-0573">Peptidoglycan synthesis</keyword>
<dbReference type="PANTHER" id="PTHR43584:SF3">
    <property type="entry name" value="BIFUNCTIONAL PROTEIN GLMU"/>
    <property type="match status" value="1"/>
</dbReference>
<evidence type="ECO:0000256" key="11">
    <source>
        <dbReference type="ARBA" id="ARBA00023268"/>
    </source>
</evidence>
<dbReference type="GO" id="GO:0071555">
    <property type="term" value="P:cell wall organization"/>
    <property type="evidence" value="ECO:0007669"/>
    <property type="project" value="UniProtKB-KW"/>
</dbReference>
<dbReference type="RefSeq" id="WP_060566501.1">
    <property type="nucleotide sequence ID" value="NZ_CP040006.1"/>
</dbReference>
<evidence type="ECO:0000256" key="10">
    <source>
        <dbReference type="ARBA" id="ARBA00022984"/>
    </source>
</evidence>
<evidence type="ECO:0000256" key="1">
    <source>
        <dbReference type="ARBA" id="ARBA00001946"/>
    </source>
</evidence>
<evidence type="ECO:0000313" key="19">
    <source>
        <dbReference type="Proteomes" id="UP000054686"/>
    </source>
</evidence>
<dbReference type="AlphaFoldDB" id="A0A0V8RS76"/>
<evidence type="ECO:0000256" key="13">
    <source>
        <dbReference type="ARBA" id="ARBA00023316"/>
    </source>
</evidence>
<comment type="similarity">
    <text evidence="3">In the N-terminal section; belongs to the N-acetylglucosamine-1-phosphate uridyltransferase family.</text>
</comment>
<evidence type="ECO:0000256" key="4">
    <source>
        <dbReference type="ARBA" id="ARBA00022490"/>
    </source>
</evidence>
<comment type="function">
    <text evidence="16">Catalyzes the last two sequential reactions in the de novo biosynthetic pathway for UDP-N-acetylglucosamine (UDP-GlcNAc). The C-terminal domain catalyzes the transfer of acetyl group from acetyl coenzyme A to glucosamine-1-phosphate (GlcN-1-P) to produce N-acetylglucosamine-1-phosphate (GlcNAc-1-P), which is converted into UDP-GlcNAc by the transfer of uridine 5-monophosphate (from uridine 5-triphosphate), a reaction catalyzed by the N-terminal domain.</text>
</comment>
<accession>A0A0V8RS76</accession>
<keyword evidence="11" id="KW-0511">Multifunctional enzyme</keyword>
<evidence type="ECO:0000256" key="5">
    <source>
        <dbReference type="ARBA" id="ARBA00022679"/>
    </source>
</evidence>
<dbReference type="GO" id="GO:0009252">
    <property type="term" value="P:peptidoglycan biosynthetic process"/>
    <property type="evidence" value="ECO:0007669"/>
    <property type="project" value="UniProtKB-KW"/>
</dbReference>
<dbReference type="InterPro" id="IPR029044">
    <property type="entry name" value="Nucleotide-diphossugar_trans"/>
</dbReference>
<dbReference type="Proteomes" id="UP000054686">
    <property type="component" value="Unassembled WGS sequence"/>
</dbReference>
<evidence type="ECO:0000256" key="7">
    <source>
        <dbReference type="ARBA" id="ARBA00022723"/>
    </source>
</evidence>
<keyword evidence="8" id="KW-0460">Magnesium</keyword>
<comment type="catalytic activity">
    <reaction evidence="15">
        <text>N-acetyl-alpha-D-glucosamine 1-phosphate + UTP + H(+) = UDP-N-acetyl-alpha-D-glucosamine + diphosphate</text>
        <dbReference type="Rhea" id="RHEA:13509"/>
        <dbReference type="ChEBI" id="CHEBI:15378"/>
        <dbReference type="ChEBI" id="CHEBI:33019"/>
        <dbReference type="ChEBI" id="CHEBI:46398"/>
        <dbReference type="ChEBI" id="CHEBI:57705"/>
        <dbReference type="ChEBI" id="CHEBI:57776"/>
        <dbReference type="EC" id="2.7.7.23"/>
    </reaction>
</comment>
<sequence length="349" mass="36181">MSRPAAVIVLAAGQGTRMKSALPKVVHPLSGLSMIGHALRAAHGLDPEHLVAVVRHQRDVVAAEIERVLPSAIIADQDEIPGTGRAVQCGLEALDKAVEPVSGTIVVTYGDVPLLSTDTLAELVATHEGAGHAVTVLTSRVEDPTGYGRIIRDTSGTVTAIVEQRDATPEQAAINEINAGIYAFDADFLRTSLASLGTDNDQGEVYLTDVLAAAAPAGRTAGALELTDHWQSAGANDRVQLAELGAEMNRRLCEAHMRAGVTIVDPASTWIDVDVTVGADTTIYPGTCLRGTTTVGTGCEIGPSATLIDAEIGDRSVVPTAWIGQGCVAADTMVTPYSTIGTLIAAPRA</sequence>
<evidence type="ECO:0000256" key="8">
    <source>
        <dbReference type="ARBA" id="ARBA00022842"/>
    </source>
</evidence>
<dbReference type="Gene3D" id="2.160.10.10">
    <property type="entry name" value="Hexapeptide repeat proteins"/>
    <property type="match status" value="1"/>
</dbReference>
<keyword evidence="4" id="KW-0963">Cytoplasm</keyword>
<dbReference type="InterPro" id="IPR011004">
    <property type="entry name" value="Trimer_LpxA-like_sf"/>
</dbReference>
<keyword evidence="6" id="KW-0548">Nucleotidyltransferase</keyword>
<comment type="catalytic activity">
    <reaction evidence="14">
        <text>alpha-D-glucosamine 1-phosphate + acetyl-CoA = N-acetyl-alpha-D-glucosamine 1-phosphate + CoA + H(+)</text>
        <dbReference type="Rhea" id="RHEA:13725"/>
        <dbReference type="ChEBI" id="CHEBI:15378"/>
        <dbReference type="ChEBI" id="CHEBI:57287"/>
        <dbReference type="ChEBI" id="CHEBI:57288"/>
        <dbReference type="ChEBI" id="CHEBI:57776"/>
        <dbReference type="ChEBI" id="CHEBI:58516"/>
        <dbReference type="EC" id="2.3.1.157"/>
    </reaction>
</comment>
<proteinExistence type="inferred from homology"/>
<comment type="caution">
    <text evidence="18">The sequence shown here is derived from an EMBL/GenBank/DDBJ whole genome shotgun (WGS) entry which is preliminary data.</text>
</comment>
<evidence type="ECO:0000256" key="2">
    <source>
        <dbReference type="ARBA" id="ARBA00007707"/>
    </source>
</evidence>
<feature type="domain" description="MobA-like NTP transferase" evidence="17">
    <location>
        <begin position="7"/>
        <end position="145"/>
    </location>
</feature>
<dbReference type="SUPFAM" id="SSF53448">
    <property type="entry name" value="Nucleotide-diphospho-sugar transferases"/>
    <property type="match status" value="1"/>
</dbReference>
<evidence type="ECO:0000256" key="9">
    <source>
        <dbReference type="ARBA" id="ARBA00022960"/>
    </source>
</evidence>
<evidence type="ECO:0000313" key="18">
    <source>
        <dbReference type="EMBL" id="KSW10873.1"/>
    </source>
</evidence>
<dbReference type="InterPro" id="IPR025877">
    <property type="entry name" value="MobA-like_NTP_Trfase"/>
</dbReference>
<dbReference type="PANTHER" id="PTHR43584">
    <property type="entry name" value="NUCLEOTIDYL TRANSFERASE"/>
    <property type="match status" value="1"/>
</dbReference>
<evidence type="ECO:0000256" key="14">
    <source>
        <dbReference type="ARBA" id="ARBA00048247"/>
    </source>
</evidence>
<dbReference type="GO" id="GO:0008360">
    <property type="term" value="P:regulation of cell shape"/>
    <property type="evidence" value="ECO:0007669"/>
    <property type="project" value="UniProtKB-KW"/>
</dbReference>
<keyword evidence="5" id="KW-0808">Transferase</keyword>
<reference evidence="18 19" key="1">
    <citation type="submission" date="2015-10" db="EMBL/GenBank/DDBJ databases">
        <title>Draft Genome of Actinomyces odontolyticus subsp. actinosynbacter strain XH001.</title>
        <authorList>
            <person name="Mclean J.S."/>
            <person name="He X."/>
        </authorList>
    </citation>
    <scope>NUCLEOTIDE SEQUENCE [LARGE SCALE GENOMIC DNA]</scope>
    <source>
        <strain evidence="18 19">XH001</strain>
    </source>
</reference>
<evidence type="ECO:0000256" key="6">
    <source>
        <dbReference type="ARBA" id="ARBA00022695"/>
    </source>
</evidence>
<evidence type="ECO:0000259" key="17">
    <source>
        <dbReference type="Pfam" id="PF12804"/>
    </source>
</evidence>
<dbReference type="GO" id="GO:0003977">
    <property type="term" value="F:UDP-N-acetylglucosamine diphosphorylase activity"/>
    <property type="evidence" value="ECO:0007669"/>
    <property type="project" value="UniProtKB-EC"/>
</dbReference>
<evidence type="ECO:0000256" key="16">
    <source>
        <dbReference type="ARBA" id="ARBA00049628"/>
    </source>
</evidence>
<evidence type="ECO:0000256" key="3">
    <source>
        <dbReference type="ARBA" id="ARBA00007947"/>
    </source>
</evidence>
<dbReference type="Pfam" id="PF12804">
    <property type="entry name" value="NTP_transf_3"/>
    <property type="match status" value="1"/>
</dbReference>
<dbReference type="SUPFAM" id="SSF51161">
    <property type="entry name" value="Trimeric LpxA-like enzymes"/>
    <property type="match status" value="1"/>
</dbReference>
<dbReference type="GO" id="GO:0019134">
    <property type="term" value="F:glucosamine-1-phosphate N-acetyltransferase activity"/>
    <property type="evidence" value="ECO:0007669"/>
    <property type="project" value="UniProtKB-EC"/>
</dbReference>
<name>A0A0V8RS76_9ACTO</name>
<gene>
    <name evidence="18" type="ORF">APY09_05200</name>
</gene>
<keyword evidence="7" id="KW-0479">Metal-binding</keyword>
<dbReference type="GO" id="GO:0046872">
    <property type="term" value="F:metal ion binding"/>
    <property type="evidence" value="ECO:0007669"/>
    <property type="project" value="UniProtKB-KW"/>
</dbReference>
<keyword evidence="9" id="KW-0133">Cell shape</keyword>
<dbReference type="CDD" id="cd02540">
    <property type="entry name" value="GT2_GlmU_N_bac"/>
    <property type="match status" value="1"/>
</dbReference>
<dbReference type="EMBL" id="LLVT01000002">
    <property type="protein sequence ID" value="KSW10873.1"/>
    <property type="molecule type" value="Genomic_DNA"/>
</dbReference>
<keyword evidence="13" id="KW-0961">Cell wall biogenesis/degradation</keyword>
<dbReference type="Gene3D" id="3.90.550.10">
    <property type="entry name" value="Spore Coat Polysaccharide Biosynthesis Protein SpsA, Chain A"/>
    <property type="match status" value="1"/>
</dbReference>
<protein>
    <submittedName>
        <fullName evidence="18">UDP-N-acetylglucosamine diphosphorylase</fullName>
    </submittedName>
</protein>
<dbReference type="InterPro" id="IPR050065">
    <property type="entry name" value="GlmU-like"/>
</dbReference>
<evidence type="ECO:0000256" key="12">
    <source>
        <dbReference type="ARBA" id="ARBA00023315"/>
    </source>
</evidence>
<comment type="cofactor">
    <cofactor evidence="1">
        <name>Mg(2+)</name>
        <dbReference type="ChEBI" id="CHEBI:18420"/>
    </cofactor>
</comment>
<evidence type="ECO:0000256" key="15">
    <source>
        <dbReference type="ARBA" id="ARBA00048493"/>
    </source>
</evidence>